<sequence>MTTAHPLYRPRRLRRSTAIRQMVQENFFSLNDLIHPIFIEEGLTEAVQLKTLPGVYRYPETDLAKEVKELADLGIKYIMPFGISHHKDAIGSDTWKDEGLLVRMIRTIREAAPEMVIIPDICFCEYTDHGHCGVLCEHGHVKNDETIENLARQAVAAAKAGADMLAPSAMMDGQIAAMREALDAAGYEHVGILAHAIKFASAFYGPFREAVNSELSGNRNEYQADYANGRTAMIEAELDEAEGADILMVKPGTPYLDLVARLRQQTNLPVAVYQVGGEYAAIKFASMAGALDEKAIVKETMIGFKRAGADVIVSYYTKQIAQWLREGEIDSLSR</sequence>
<dbReference type="AlphaFoldDB" id="A0AB35BVW5"/>
<name>A0AB35BVW5_9GAMM</name>
<dbReference type="NCBIfam" id="NF006762">
    <property type="entry name" value="PRK09283.1"/>
    <property type="match status" value="1"/>
</dbReference>
<evidence type="ECO:0000256" key="11">
    <source>
        <dbReference type="PIRSR" id="PIRSR001415-5"/>
    </source>
</evidence>
<comment type="similarity">
    <text evidence="2 13">Belongs to the ALAD family.</text>
</comment>
<dbReference type="GO" id="GO:0006783">
    <property type="term" value="P:heme biosynthetic process"/>
    <property type="evidence" value="ECO:0007669"/>
    <property type="project" value="UniProtKB-KW"/>
</dbReference>
<dbReference type="InterPro" id="IPR001731">
    <property type="entry name" value="ALAD"/>
</dbReference>
<comment type="pathway">
    <text evidence="1">Porphyrin-containing compound metabolism; protoporphyrin-IX biosynthesis; coproporphyrinogen-III from 5-aminolevulinate: step 1/4.</text>
</comment>
<dbReference type="PIRSF" id="PIRSF001415">
    <property type="entry name" value="Porphbilin_synth"/>
    <property type="match status" value="1"/>
</dbReference>
<evidence type="ECO:0000256" key="4">
    <source>
        <dbReference type="ARBA" id="ARBA00020771"/>
    </source>
</evidence>
<dbReference type="PANTHER" id="PTHR11458:SF1">
    <property type="entry name" value="DELTA-AMINOLEVULINIC ACID DEHYDRATASE"/>
    <property type="match status" value="1"/>
</dbReference>
<dbReference type="CDD" id="cd00384">
    <property type="entry name" value="ALAD_PBGS"/>
    <property type="match status" value="1"/>
</dbReference>
<dbReference type="PANTHER" id="PTHR11458">
    <property type="entry name" value="DELTA-AMINOLEVULINIC ACID DEHYDRATASE"/>
    <property type="match status" value="1"/>
</dbReference>
<keyword evidence="11" id="KW-0460">Magnesium</keyword>
<feature type="binding site" evidence="10">
    <location>
        <position position="124"/>
    </location>
    <ligand>
        <name>Zn(2+)</name>
        <dbReference type="ChEBI" id="CHEBI:29105"/>
        <note>catalytic</note>
    </ligand>
</feature>
<keyword evidence="10" id="KW-0479">Metal-binding</keyword>
<evidence type="ECO:0000256" key="7">
    <source>
        <dbReference type="ARBA" id="ARBA00023244"/>
    </source>
</evidence>
<evidence type="ECO:0000256" key="12">
    <source>
        <dbReference type="RuleBase" id="RU000515"/>
    </source>
</evidence>
<dbReference type="InterPro" id="IPR013785">
    <property type="entry name" value="Aldolase_TIM"/>
</dbReference>
<dbReference type="RefSeq" id="WP_094492079.1">
    <property type="nucleotide sequence ID" value="NZ_JAGIBR010000001.1"/>
</dbReference>
<dbReference type="Gene3D" id="3.20.20.70">
    <property type="entry name" value="Aldolase class I"/>
    <property type="match status" value="1"/>
</dbReference>
<evidence type="ECO:0000256" key="10">
    <source>
        <dbReference type="PIRSR" id="PIRSR001415-3"/>
    </source>
</evidence>
<evidence type="ECO:0000256" key="5">
    <source>
        <dbReference type="ARBA" id="ARBA00023133"/>
    </source>
</evidence>
<feature type="binding site" evidence="10">
    <location>
        <position position="122"/>
    </location>
    <ligand>
        <name>Zn(2+)</name>
        <dbReference type="ChEBI" id="CHEBI:29105"/>
        <note>catalytic</note>
    </ligand>
</feature>
<dbReference type="SMART" id="SM01004">
    <property type="entry name" value="ALAD"/>
    <property type="match status" value="1"/>
</dbReference>
<proteinExistence type="inferred from homology"/>
<evidence type="ECO:0000313" key="15">
    <source>
        <dbReference type="Proteomes" id="UP000680020"/>
    </source>
</evidence>
<feature type="active site" description="Schiff-base intermediate with substrate" evidence="9">
    <location>
        <position position="198"/>
    </location>
</feature>
<organism evidence="14 15">
    <name type="scientific">Wohlfahrtiimonas chitiniclastica</name>
    <dbReference type="NCBI Taxonomy" id="400946"/>
    <lineage>
        <taxon>Bacteria</taxon>
        <taxon>Pseudomonadati</taxon>
        <taxon>Pseudomonadota</taxon>
        <taxon>Gammaproteobacteria</taxon>
        <taxon>Cardiobacteriales</taxon>
        <taxon>Ignatzschineriaceae</taxon>
        <taxon>Wohlfahrtiimonas</taxon>
    </lineage>
</organism>
<dbReference type="NCBIfam" id="NF009923">
    <property type="entry name" value="PRK13384.1"/>
    <property type="match status" value="1"/>
</dbReference>
<feature type="binding site" evidence="10">
    <location>
        <position position="132"/>
    </location>
    <ligand>
        <name>Zn(2+)</name>
        <dbReference type="ChEBI" id="CHEBI:29105"/>
        <note>catalytic</note>
    </ligand>
</feature>
<comment type="caution">
    <text evidence="14">The sequence shown here is derived from an EMBL/GenBank/DDBJ whole genome shotgun (WGS) entry which is preliminary data.</text>
</comment>
<dbReference type="SUPFAM" id="SSF51569">
    <property type="entry name" value="Aldolase"/>
    <property type="match status" value="1"/>
</dbReference>
<dbReference type="Proteomes" id="UP000680020">
    <property type="component" value="Unassembled WGS sequence"/>
</dbReference>
<dbReference type="Pfam" id="PF00490">
    <property type="entry name" value="ALAD"/>
    <property type="match status" value="1"/>
</dbReference>
<evidence type="ECO:0000256" key="2">
    <source>
        <dbReference type="ARBA" id="ARBA00008055"/>
    </source>
</evidence>
<dbReference type="PRINTS" id="PR00144">
    <property type="entry name" value="DALDHYDRTASE"/>
</dbReference>
<evidence type="ECO:0000256" key="6">
    <source>
        <dbReference type="ARBA" id="ARBA00023239"/>
    </source>
</evidence>
<dbReference type="FunFam" id="3.20.20.70:FF:000019">
    <property type="entry name" value="Delta-aminolevulinic acid dehydratase"/>
    <property type="match status" value="1"/>
</dbReference>
<dbReference type="PROSITE" id="PS00169">
    <property type="entry name" value="D_ALA_DEHYDRATASE"/>
    <property type="match status" value="1"/>
</dbReference>
<dbReference type="GO" id="GO:0008270">
    <property type="term" value="F:zinc ion binding"/>
    <property type="evidence" value="ECO:0007669"/>
    <property type="project" value="TreeGrafter"/>
</dbReference>
<evidence type="ECO:0000256" key="1">
    <source>
        <dbReference type="ARBA" id="ARBA00004694"/>
    </source>
</evidence>
<feature type="binding site" evidence="11">
    <location>
        <position position="235"/>
    </location>
    <ligand>
        <name>Mg(2+)</name>
        <dbReference type="ChEBI" id="CHEBI:18420"/>
    </ligand>
</feature>
<evidence type="ECO:0000256" key="13">
    <source>
        <dbReference type="RuleBase" id="RU004161"/>
    </source>
</evidence>
<accession>A0AB35BVW5</accession>
<reference evidence="14" key="1">
    <citation type="submission" date="2021-03" db="EMBL/GenBank/DDBJ databases">
        <title>Identification and antibiotic profiling of Wohlfahrtiimonas chitiniclastica, an underestimated human pathogen.</title>
        <authorList>
            <person name="Kopf A."/>
            <person name="Bunk B."/>
            <person name="Coldewey S."/>
            <person name="Gunzer F."/>
            <person name="Riedel T."/>
            <person name="Schroettner P."/>
        </authorList>
    </citation>
    <scope>NUCLEOTIDE SEQUENCE</scope>
    <source>
        <strain evidence="14">DSM 100917</strain>
    </source>
</reference>
<keyword evidence="7 12" id="KW-0627">Porphyrin biosynthesis</keyword>
<dbReference type="InterPro" id="IPR030656">
    <property type="entry name" value="ALAD_AS"/>
</dbReference>
<feature type="active site" description="Schiff-base intermediate with substrate" evidence="9">
    <location>
        <position position="250"/>
    </location>
</feature>
<keyword evidence="6 12" id="KW-0456">Lyase</keyword>
<evidence type="ECO:0000256" key="8">
    <source>
        <dbReference type="ARBA" id="ARBA00047651"/>
    </source>
</evidence>
<dbReference type="GO" id="GO:0004655">
    <property type="term" value="F:porphobilinogen synthase activity"/>
    <property type="evidence" value="ECO:0007669"/>
    <property type="project" value="UniProtKB-EC"/>
</dbReference>
<evidence type="ECO:0000313" key="14">
    <source>
        <dbReference type="EMBL" id="MBS7823937.1"/>
    </source>
</evidence>
<comment type="catalytic activity">
    <reaction evidence="8 12">
        <text>2 5-aminolevulinate = porphobilinogen + 2 H2O + H(+)</text>
        <dbReference type="Rhea" id="RHEA:24064"/>
        <dbReference type="ChEBI" id="CHEBI:15377"/>
        <dbReference type="ChEBI" id="CHEBI:15378"/>
        <dbReference type="ChEBI" id="CHEBI:58126"/>
        <dbReference type="ChEBI" id="CHEBI:356416"/>
        <dbReference type="EC" id="4.2.1.24"/>
    </reaction>
</comment>
<protein>
    <recommendedName>
        <fullName evidence="4 12">Delta-aminolevulinic acid dehydratase</fullName>
        <ecNumber evidence="3 12">4.2.1.24</ecNumber>
    </recommendedName>
</protein>
<comment type="subunit">
    <text evidence="12">Homooctamer.</text>
</comment>
<dbReference type="EMBL" id="JAGIBU010000001">
    <property type="protein sequence ID" value="MBS7823937.1"/>
    <property type="molecule type" value="Genomic_DNA"/>
</dbReference>
<keyword evidence="10" id="KW-0862">Zinc</keyword>
<dbReference type="GO" id="GO:0005829">
    <property type="term" value="C:cytosol"/>
    <property type="evidence" value="ECO:0007669"/>
    <property type="project" value="TreeGrafter"/>
</dbReference>
<gene>
    <name evidence="14" type="primary">hemB</name>
    <name evidence="14" type="ORF">J7561_01810</name>
</gene>
<dbReference type="EC" id="4.2.1.24" evidence="3 12"/>
<evidence type="ECO:0000256" key="9">
    <source>
        <dbReference type="PIRSR" id="PIRSR001415-1"/>
    </source>
</evidence>
<evidence type="ECO:0000256" key="3">
    <source>
        <dbReference type="ARBA" id="ARBA00012053"/>
    </source>
</evidence>
<keyword evidence="5" id="KW-0350">Heme biosynthesis</keyword>